<dbReference type="Proteomes" id="UP000636479">
    <property type="component" value="Unassembled WGS sequence"/>
</dbReference>
<dbReference type="InterPro" id="IPR036397">
    <property type="entry name" value="RNaseH_sf"/>
</dbReference>
<evidence type="ECO:0000259" key="1">
    <source>
        <dbReference type="Pfam" id="PF24764"/>
    </source>
</evidence>
<dbReference type="OrthoDB" id="3252187at2759"/>
<dbReference type="GeneID" id="59341283"/>
<dbReference type="Pfam" id="PF24764">
    <property type="entry name" value="rva_4"/>
    <property type="match status" value="1"/>
</dbReference>
<comment type="caution">
    <text evidence="2">The sequence shown here is derived from an EMBL/GenBank/DDBJ whole genome shotgun (WGS) entry which is preliminary data.</text>
</comment>
<dbReference type="EMBL" id="JACAZF010000002">
    <property type="protein sequence ID" value="KAF7311754.1"/>
    <property type="molecule type" value="Genomic_DNA"/>
</dbReference>
<dbReference type="AlphaFoldDB" id="A0A8H6WGR9"/>
<dbReference type="RefSeq" id="XP_037223862.1">
    <property type="nucleotide sequence ID" value="XM_037358767.1"/>
</dbReference>
<gene>
    <name evidence="2" type="ORF">MIND_00185800</name>
</gene>
<reference evidence="2" key="1">
    <citation type="submission" date="2020-05" db="EMBL/GenBank/DDBJ databases">
        <title>Mycena genomes resolve the evolution of fungal bioluminescence.</title>
        <authorList>
            <person name="Tsai I.J."/>
        </authorList>
    </citation>
    <scope>NUCLEOTIDE SEQUENCE</scope>
    <source>
        <strain evidence="2">171206Taipei</strain>
    </source>
</reference>
<dbReference type="PANTHER" id="PTHR46791:SF5">
    <property type="entry name" value="CLR5 DOMAIN-CONTAINING PROTEIN-RELATED"/>
    <property type="match status" value="1"/>
</dbReference>
<dbReference type="PANTHER" id="PTHR46791">
    <property type="entry name" value="EXPRESSED PROTEIN"/>
    <property type="match status" value="1"/>
</dbReference>
<dbReference type="SUPFAM" id="SSF53098">
    <property type="entry name" value="Ribonuclease H-like"/>
    <property type="match status" value="1"/>
</dbReference>
<sequence length="469" mass="52855">MDELLEAIGPTHGPEVLLQAFYTHFNRFKTAVADIVSTPTDAVVIARLGDDLDEFAAILNENTQLFPPDELHTIQTSIGEMQLDIRLSYQDSVDASHHGHPDPVHIEYPDGPGRPRIHIDEDFLCFAYAHRTTAGISRFLGVSRTTVRNALLGYGIVTPQDNPFTTPVIPPTDSISVNPTDDDELLEPDLSMQEELPSEIAMLAYPVSYTGPISDLTDDELDNLILRLRTHFRRAGIRMLHGMLRRLNHPSAVFLNAFASADANIMYWAQIHYGIMMGSMASLIRWGIVIHGFIDGYSRLITGLRASDNNRAETVLDLFLDAATVYGVPSRVRGDHGTENLYVAAWMEDYRGVLRGSYIWGRSVHNIRIERLWVDVTAQVGATWHERFTILEIRYGLDINNTAHIWLLHFLFLATINSELAFFAESWNEHDIQIRRGPSRSPVSMFVFDMYVNGVRGDAFTRRGGEYGN</sequence>
<evidence type="ECO:0000313" key="2">
    <source>
        <dbReference type="EMBL" id="KAF7311754.1"/>
    </source>
</evidence>
<dbReference type="InterPro" id="IPR012337">
    <property type="entry name" value="RNaseH-like_sf"/>
</dbReference>
<protein>
    <recommendedName>
        <fullName evidence="1">Integrase core domain-containing protein</fullName>
    </recommendedName>
</protein>
<proteinExistence type="predicted"/>
<feature type="domain" description="Integrase core" evidence="1">
    <location>
        <begin position="279"/>
        <end position="450"/>
    </location>
</feature>
<name>A0A8H6WGR9_9AGAR</name>
<dbReference type="Gene3D" id="3.30.420.10">
    <property type="entry name" value="Ribonuclease H-like superfamily/Ribonuclease H"/>
    <property type="match status" value="1"/>
</dbReference>
<accession>A0A8H6WGR9</accession>
<dbReference type="GO" id="GO:0003676">
    <property type="term" value="F:nucleic acid binding"/>
    <property type="evidence" value="ECO:0007669"/>
    <property type="project" value="InterPro"/>
</dbReference>
<keyword evidence="3" id="KW-1185">Reference proteome</keyword>
<evidence type="ECO:0000313" key="3">
    <source>
        <dbReference type="Proteomes" id="UP000636479"/>
    </source>
</evidence>
<organism evidence="2 3">
    <name type="scientific">Mycena indigotica</name>
    <dbReference type="NCBI Taxonomy" id="2126181"/>
    <lineage>
        <taxon>Eukaryota</taxon>
        <taxon>Fungi</taxon>
        <taxon>Dikarya</taxon>
        <taxon>Basidiomycota</taxon>
        <taxon>Agaricomycotina</taxon>
        <taxon>Agaricomycetes</taxon>
        <taxon>Agaricomycetidae</taxon>
        <taxon>Agaricales</taxon>
        <taxon>Marasmiineae</taxon>
        <taxon>Mycenaceae</taxon>
        <taxon>Mycena</taxon>
    </lineage>
</organism>
<dbReference type="InterPro" id="IPR058913">
    <property type="entry name" value="Integrase_dom_put"/>
</dbReference>